<dbReference type="AlphaFoldDB" id="A0A4Y9ZST1"/>
<protein>
    <recommendedName>
        <fullName evidence="3">F-box domain-containing protein</fullName>
    </recommendedName>
</protein>
<proteinExistence type="predicted"/>
<evidence type="ECO:0000313" key="2">
    <source>
        <dbReference type="Proteomes" id="UP000298061"/>
    </source>
</evidence>
<dbReference type="EMBL" id="SFCI01000785">
    <property type="protein sequence ID" value="TFY77946.1"/>
    <property type="molecule type" value="Genomic_DNA"/>
</dbReference>
<organism evidence="1 2">
    <name type="scientific">Hericium alpestre</name>
    <dbReference type="NCBI Taxonomy" id="135208"/>
    <lineage>
        <taxon>Eukaryota</taxon>
        <taxon>Fungi</taxon>
        <taxon>Dikarya</taxon>
        <taxon>Basidiomycota</taxon>
        <taxon>Agaricomycotina</taxon>
        <taxon>Agaricomycetes</taxon>
        <taxon>Russulales</taxon>
        <taxon>Hericiaceae</taxon>
        <taxon>Hericium</taxon>
    </lineage>
</organism>
<dbReference type="SUPFAM" id="SSF52047">
    <property type="entry name" value="RNI-like"/>
    <property type="match status" value="1"/>
</dbReference>
<sequence>MFSFGTITVPLSPQVIQSPLYALMNLFSVPMPLLDFFWLDNIGSLLPDPPDMHMLDPSRFLSETSRLYFFSLRGCRLLGPLPLSINLTTLDLAGFYNTNTHEPTTPGMALFRSFTDLMQTLQNVPNVVSLNLDCNLFRPAQSNHCFWPYVPVRLASLTRLVLRGTVFECAIILKNLSLPSSARLQLECLEMHDRTDIDRLLAEWTSITHNLRDDAPFFSVWVSLSHDGFALKVERSYSDDTLKPRIPTPRICLFAVDLSGEYLPAFLGALGNAHIRTLSVGGPDLSVPYSEETPVWKVADWALYFASCDEVRHLRVGGGVSAKALACLLASSDLFPRLRSLWLCEFDLAAWMKAVGGGEVEITVKWLEGPTLEWLKQASARRDHLRIYLIGSVLDREFFGLPTSAARSPLNYDEFLSFIPGGFPDDYIQGGDV</sequence>
<dbReference type="Proteomes" id="UP000298061">
    <property type="component" value="Unassembled WGS sequence"/>
</dbReference>
<accession>A0A4Y9ZST1</accession>
<keyword evidence="2" id="KW-1185">Reference proteome</keyword>
<name>A0A4Y9ZST1_9AGAM</name>
<evidence type="ECO:0000313" key="1">
    <source>
        <dbReference type="EMBL" id="TFY77946.1"/>
    </source>
</evidence>
<comment type="caution">
    <text evidence="1">The sequence shown here is derived from an EMBL/GenBank/DDBJ whole genome shotgun (WGS) entry which is preliminary data.</text>
</comment>
<reference evidence="1 2" key="1">
    <citation type="submission" date="2019-02" db="EMBL/GenBank/DDBJ databases">
        <title>Genome sequencing of the rare red list fungi Hericium alpestre (H. flagellum).</title>
        <authorList>
            <person name="Buettner E."/>
            <person name="Kellner H."/>
        </authorList>
    </citation>
    <scope>NUCLEOTIDE SEQUENCE [LARGE SCALE GENOMIC DNA]</scope>
    <source>
        <strain evidence="1 2">DSM 108284</strain>
    </source>
</reference>
<evidence type="ECO:0008006" key="3">
    <source>
        <dbReference type="Google" id="ProtNLM"/>
    </source>
</evidence>
<gene>
    <name evidence="1" type="ORF">EWM64_g6066</name>
</gene>